<dbReference type="GO" id="GO:0046167">
    <property type="term" value="P:glycerol-3-phosphate biosynthetic process"/>
    <property type="evidence" value="ECO:0007669"/>
    <property type="project" value="UniProtKB-UniRule"/>
</dbReference>
<gene>
    <name evidence="13" type="primary">gpsA</name>
    <name evidence="20" type="ORF">IAB00_03840</name>
</gene>
<feature type="binding site" evidence="13">
    <location>
        <position position="254"/>
    </location>
    <ligand>
        <name>sn-glycerol 3-phosphate</name>
        <dbReference type="ChEBI" id="CHEBI:57597"/>
    </ligand>
</feature>
<evidence type="ECO:0000256" key="17">
    <source>
        <dbReference type="RuleBase" id="RU000437"/>
    </source>
</evidence>
<evidence type="ECO:0000256" key="14">
    <source>
        <dbReference type="PIRSR" id="PIRSR000114-1"/>
    </source>
</evidence>
<keyword evidence="5 13" id="KW-0520">NAD</keyword>
<keyword evidence="8 13" id="KW-1208">Phospholipid metabolism</keyword>
<dbReference type="NCBIfam" id="NF000940">
    <property type="entry name" value="PRK00094.1-2"/>
    <property type="match status" value="1"/>
</dbReference>
<sequence length="329" mass="35159">MANIAIIGAGSWGSALAMVLHDNGHAVTLWSLEEEHIAELKRTGENPRFLPGVKLPASLNYTADLAEAARDKAMLVLAVPSHAMRPVTKSLQGLVHKDQLLLSVAKGFDIETHARMSELIAATFPANPVAVLSGPSHAEEVSRRVPTAIVAASGDELIAQQVQAYFNNDYMRVYVNSDVIGVELGGALKNIVALASGICYGLGGGDNTEAAILTRGLKEIVRLGSKLGAKETTFYGLSGMGDLVVTCGSRHSRNRTAGIMLGKGKKLADIQAEMGMVVEGINAARIAHVLAEEHGVEMPITEAIYRVLYQDYPISRLAVDLMRRDVKPE</sequence>
<dbReference type="Gene3D" id="3.40.50.720">
    <property type="entry name" value="NAD(P)-binding Rossmann-like Domain"/>
    <property type="match status" value="1"/>
</dbReference>
<dbReference type="FunFam" id="1.10.1040.10:FF:000001">
    <property type="entry name" value="Glycerol-3-phosphate dehydrogenase [NAD(P)+]"/>
    <property type="match status" value="1"/>
</dbReference>
<dbReference type="InterPro" id="IPR008927">
    <property type="entry name" value="6-PGluconate_DH-like_C_sf"/>
</dbReference>
<reference evidence="20" key="1">
    <citation type="submission" date="2020-10" db="EMBL/GenBank/DDBJ databases">
        <authorList>
            <person name="Gilroy R."/>
        </authorList>
    </citation>
    <scope>NUCLEOTIDE SEQUENCE</scope>
    <source>
        <strain evidence="20">2830</strain>
    </source>
</reference>
<dbReference type="Proteomes" id="UP000824124">
    <property type="component" value="Unassembled WGS sequence"/>
</dbReference>
<evidence type="ECO:0000256" key="6">
    <source>
        <dbReference type="ARBA" id="ARBA00023098"/>
    </source>
</evidence>
<comment type="catalytic activity">
    <reaction evidence="13">
        <text>sn-glycerol 3-phosphate + NAD(+) = dihydroxyacetone phosphate + NADH + H(+)</text>
        <dbReference type="Rhea" id="RHEA:11092"/>
        <dbReference type="ChEBI" id="CHEBI:15378"/>
        <dbReference type="ChEBI" id="CHEBI:57540"/>
        <dbReference type="ChEBI" id="CHEBI:57597"/>
        <dbReference type="ChEBI" id="CHEBI:57642"/>
        <dbReference type="ChEBI" id="CHEBI:57945"/>
        <dbReference type="EC" id="1.1.1.94"/>
    </reaction>
</comment>
<comment type="pathway">
    <text evidence="13">Membrane lipid metabolism; glycerophospholipid metabolism.</text>
</comment>
<dbReference type="PANTHER" id="PTHR11728">
    <property type="entry name" value="GLYCEROL-3-PHOSPHATE DEHYDROGENASE"/>
    <property type="match status" value="1"/>
</dbReference>
<dbReference type="NCBIfam" id="NF000941">
    <property type="entry name" value="PRK00094.1-3"/>
    <property type="match status" value="1"/>
</dbReference>
<evidence type="ECO:0000256" key="15">
    <source>
        <dbReference type="PIRSR" id="PIRSR000114-2"/>
    </source>
</evidence>
<evidence type="ECO:0000256" key="11">
    <source>
        <dbReference type="ARBA" id="ARBA00069372"/>
    </source>
</evidence>
<accession>A0A9D1KYJ2</accession>
<dbReference type="HAMAP" id="MF_00394">
    <property type="entry name" value="NAD_Glyc3P_dehydrog"/>
    <property type="match status" value="1"/>
</dbReference>
<evidence type="ECO:0000256" key="2">
    <source>
        <dbReference type="ARBA" id="ARBA00022516"/>
    </source>
</evidence>
<dbReference type="InterPro" id="IPR036291">
    <property type="entry name" value="NAD(P)-bd_dom_sf"/>
</dbReference>
<dbReference type="FunFam" id="3.40.50.720:FF:000019">
    <property type="entry name" value="Glycerol-3-phosphate dehydrogenase [NAD(P)+]"/>
    <property type="match status" value="1"/>
</dbReference>
<dbReference type="EMBL" id="DVMH01000021">
    <property type="protein sequence ID" value="HIU10363.1"/>
    <property type="molecule type" value="Genomic_DNA"/>
</dbReference>
<feature type="binding site" evidence="13">
    <location>
        <position position="136"/>
    </location>
    <ligand>
        <name>sn-glycerol 3-phosphate</name>
        <dbReference type="ChEBI" id="CHEBI:57597"/>
    </ligand>
</feature>
<comment type="caution">
    <text evidence="20">The sequence shown here is derived from an EMBL/GenBank/DDBJ whole genome shotgun (WGS) entry which is preliminary data.</text>
</comment>
<dbReference type="InterPro" id="IPR013328">
    <property type="entry name" value="6PGD_dom2"/>
</dbReference>
<evidence type="ECO:0000259" key="19">
    <source>
        <dbReference type="Pfam" id="PF07479"/>
    </source>
</evidence>
<reference evidence="20" key="2">
    <citation type="journal article" date="2021" name="PeerJ">
        <title>Extensive microbial diversity within the chicken gut microbiome revealed by metagenomics and culture.</title>
        <authorList>
            <person name="Gilroy R."/>
            <person name="Ravi A."/>
            <person name="Getino M."/>
            <person name="Pursley I."/>
            <person name="Horton D.L."/>
            <person name="Alikhan N.F."/>
            <person name="Baker D."/>
            <person name="Gharbi K."/>
            <person name="Hall N."/>
            <person name="Watson M."/>
            <person name="Adriaenssens E.M."/>
            <person name="Foster-Nyarko E."/>
            <person name="Jarju S."/>
            <person name="Secka A."/>
            <person name="Antonio M."/>
            <person name="Oren A."/>
            <person name="Chaudhuri R.R."/>
            <person name="La Ragione R."/>
            <person name="Hildebrand F."/>
            <person name="Pallen M.J."/>
        </authorList>
    </citation>
    <scope>NUCLEOTIDE SEQUENCE</scope>
    <source>
        <strain evidence="20">2830</strain>
    </source>
</reference>
<feature type="active site" description="Proton acceptor" evidence="13 14">
    <location>
        <position position="189"/>
    </location>
</feature>
<feature type="domain" description="Glycerol-3-phosphate dehydrogenase NAD-dependent C-terminal" evidence="19">
    <location>
        <begin position="178"/>
        <end position="316"/>
    </location>
</feature>
<dbReference type="GO" id="GO:0005975">
    <property type="term" value="P:carbohydrate metabolic process"/>
    <property type="evidence" value="ECO:0007669"/>
    <property type="project" value="InterPro"/>
</dbReference>
<evidence type="ECO:0000256" key="8">
    <source>
        <dbReference type="ARBA" id="ARBA00023264"/>
    </source>
</evidence>
<feature type="binding site" evidence="13">
    <location>
        <position position="242"/>
    </location>
    <ligand>
        <name>sn-glycerol 3-phosphate</name>
        <dbReference type="ChEBI" id="CHEBI:57597"/>
    </ligand>
</feature>
<dbReference type="InterPro" id="IPR011128">
    <property type="entry name" value="G3P_DH_NAD-dep_N"/>
</dbReference>
<dbReference type="GO" id="GO:0051287">
    <property type="term" value="F:NAD binding"/>
    <property type="evidence" value="ECO:0007669"/>
    <property type="project" value="InterPro"/>
</dbReference>
<feature type="binding site" evidence="15">
    <location>
        <position position="106"/>
    </location>
    <ligand>
        <name>substrate</name>
    </ligand>
</feature>
<keyword evidence="4 13" id="KW-0560">Oxidoreductase</keyword>
<evidence type="ECO:0000259" key="18">
    <source>
        <dbReference type="Pfam" id="PF01210"/>
    </source>
</evidence>
<feature type="binding site" evidence="13">
    <location>
        <position position="277"/>
    </location>
    <ligand>
        <name>NADPH</name>
        <dbReference type="ChEBI" id="CHEBI:57783"/>
    </ligand>
</feature>
<evidence type="ECO:0000256" key="4">
    <source>
        <dbReference type="ARBA" id="ARBA00023002"/>
    </source>
</evidence>
<dbReference type="Pfam" id="PF01210">
    <property type="entry name" value="NAD_Gly3P_dh_N"/>
    <property type="match status" value="1"/>
</dbReference>
<dbReference type="PRINTS" id="PR00077">
    <property type="entry name" value="GPDHDRGNASE"/>
</dbReference>
<evidence type="ECO:0000256" key="10">
    <source>
        <dbReference type="ARBA" id="ARBA00066687"/>
    </source>
</evidence>
<organism evidence="20 21">
    <name type="scientific">Candidatus Avidehalobacter gallistercoris</name>
    <dbReference type="NCBI Taxonomy" id="2840694"/>
    <lineage>
        <taxon>Bacteria</taxon>
        <taxon>Bacillati</taxon>
        <taxon>Bacillota</taxon>
        <taxon>Clostridia</taxon>
        <taxon>Eubacteriales</taxon>
        <taxon>Peptococcaceae</taxon>
        <taxon>Peptococcaceae incertae sedis</taxon>
        <taxon>Candidatus Avidehalobacter</taxon>
    </lineage>
</organism>
<protein>
    <recommendedName>
        <fullName evidence="11 13">Glycerol-3-phosphate dehydrogenase [NAD(P)+]</fullName>
        <ecNumber evidence="10 13">1.1.1.94</ecNumber>
    </recommendedName>
    <alternativeName>
        <fullName evidence="13">NAD(P)(+)-dependent glycerol-3-phosphate dehydrogenase</fullName>
    </alternativeName>
    <alternativeName>
        <fullName evidence="12 13">NAD(P)H-dependent dihydroxyacetone-phosphate reductase</fullName>
    </alternativeName>
</protein>
<feature type="binding site" evidence="13">
    <location>
        <position position="134"/>
    </location>
    <ligand>
        <name>sn-glycerol 3-phosphate</name>
        <dbReference type="ChEBI" id="CHEBI:57597"/>
    </ligand>
</feature>
<keyword evidence="3 13" id="KW-0521">NADP</keyword>
<evidence type="ECO:0000256" key="3">
    <source>
        <dbReference type="ARBA" id="ARBA00022857"/>
    </source>
</evidence>
<dbReference type="PANTHER" id="PTHR11728:SF1">
    <property type="entry name" value="GLYCEROL-3-PHOSPHATE DEHYDROGENASE [NAD(+)] 2, CHLOROPLASTIC"/>
    <property type="match status" value="1"/>
</dbReference>
<feature type="binding site" evidence="13">
    <location>
        <position position="138"/>
    </location>
    <ligand>
        <name>NADPH</name>
        <dbReference type="ChEBI" id="CHEBI:57783"/>
    </ligand>
</feature>
<evidence type="ECO:0000256" key="9">
    <source>
        <dbReference type="ARBA" id="ARBA00052716"/>
    </source>
</evidence>
<feature type="binding site" evidence="16">
    <location>
        <position position="253"/>
    </location>
    <ligand>
        <name>NAD(+)</name>
        <dbReference type="ChEBI" id="CHEBI:57540"/>
    </ligand>
</feature>
<keyword evidence="7 13" id="KW-0594">Phospholipid biosynthesis</keyword>
<feature type="domain" description="Glycerol-3-phosphate dehydrogenase NAD-dependent N-terminal" evidence="18">
    <location>
        <begin position="3"/>
        <end position="156"/>
    </location>
</feature>
<evidence type="ECO:0000256" key="7">
    <source>
        <dbReference type="ARBA" id="ARBA00023209"/>
    </source>
</evidence>
<dbReference type="PIRSF" id="PIRSF000114">
    <property type="entry name" value="Glycerol-3-P_dh"/>
    <property type="match status" value="1"/>
</dbReference>
<feature type="binding site" evidence="13">
    <location>
        <position position="253"/>
    </location>
    <ligand>
        <name>sn-glycerol 3-phosphate</name>
        <dbReference type="ChEBI" id="CHEBI:57597"/>
    </ligand>
</feature>
<dbReference type="GO" id="GO:0046168">
    <property type="term" value="P:glycerol-3-phosphate catabolic process"/>
    <property type="evidence" value="ECO:0007669"/>
    <property type="project" value="InterPro"/>
</dbReference>
<feature type="binding site" evidence="13">
    <location>
        <position position="12"/>
    </location>
    <ligand>
        <name>NADPH</name>
        <dbReference type="ChEBI" id="CHEBI:57783"/>
    </ligand>
</feature>
<evidence type="ECO:0000313" key="20">
    <source>
        <dbReference type="EMBL" id="HIU10363.1"/>
    </source>
</evidence>
<comment type="caution">
    <text evidence="13">Lacks conserved residue(s) required for the propagation of feature annotation.</text>
</comment>
<evidence type="ECO:0000256" key="13">
    <source>
        <dbReference type="HAMAP-Rule" id="MF_00394"/>
    </source>
</evidence>
<dbReference type="Pfam" id="PF07479">
    <property type="entry name" value="NAD_Gly3P_dh_C"/>
    <property type="match status" value="1"/>
</dbReference>
<dbReference type="EC" id="1.1.1.94" evidence="10 13"/>
<dbReference type="SUPFAM" id="SSF51735">
    <property type="entry name" value="NAD(P)-binding Rossmann-fold domains"/>
    <property type="match status" value="1"/>
</dbReference>
<proteinExistence type="inferred from homology"/>
<dbReference type="InterPro" id="IPR006168">
    <property type="entry name" value="G3P_DH_NAD-dep"/>
</dbReference>
<keyword evidence="6 13" id="KW-0443">Lipid metabolism</keyword>
<name>A0A9D1KYJ2_9FIRM</name>
<dbReference type="Gene3D" id="1.10.1040.10">
    <property type="entry name" value="N-(1-d-carboxylethyl)-l-norvaline Dehydrogenase, domain 2"/>
    <property type="match status" value="1"/>
</dbReference>
<keyword evidence="13" id="KW-0963">Cytoplasm</keyword>
<feature type="binding site" evidence="16">
    <location>
        <begin position="8"/>
        <end position="13"/>
    </location>
    <ligand>
        <name>NAD(+)</name>
        <dbReference type="ChEBI" id="CHEBI:57540"/>
    </ligand>
</feature>
<feature type="binding site" evidence="13">
    <location>
        <position position="253"/>
    </location>
    <ligand>
        <name>NADPH</name>
        <dbReference type="ChEBI" id="CHEBI:57783"/>
    </ligand>
</feature>
<evidence type="ECO:0000256" key="1">
    <source>
        <dbReference type="ARBA" id="ARBA00011009"/>
    </source>
</evidence>
<keyword evidence="13" id="KW-0547">Nucleotide-binding</keyword>
<dbReference type="NCBIfam" id="NF000942">
    <property type="entry name" value="PRK00094.1-4"/>
    <property type="match status" value="1"/>
</dbReference>
<dbReference type="InterPro" id="IPR006109">
    <property type="entry name" value="G3P_DH_NAD-dep_C"/>
</dbReference>
<dbReference type="GO" id="GO:0006650">
    <property type="term" value="P:glycerophospholipid metabolic process"/>
    <property type="evidence" value="ECO:0007669"/>
    <property type="project" value="UniProtKB-UniRule"/>
</dbReference>
<evidence type="ECO:0000256" key="5">
    <source>
        <dbReference type="ARBA" id="ARBA00023027"/>
    </source>
</evidence>
<feature type="binding site" evidence="16">
    <location>
        <position position="138"/>
    </location>
    <ligand>
        <name>NAD(+)</name>
        <dbReference type="ChEBI" id="CHEBI:57540"/>
    </ligand>
</feature>
<comment type="similarity">
    <text evidence="1 13 17">Belongs to the NAD-dependent glycerol-3-phosphate dehydrogenase family.</text>
</comment>
<feature type="binding site" evidence="13">
    <location>
        <position position="252"/>
    </location>
    <ligand>
        <name>sn-glycerol 3-phosphate</name>
        <dbReference type="ChEBI" id="CHEBI:57597"/>
    </ligand>
</feature>
<evidence type="ECO:0000313" key="21">
    <source>
        <dbReference type="Proteomes" id="UP000824124"/>
    </source>
</evidence>
<feature type="binding site" evidence="13">
    <location>
        <position position="279"/>
    </location>
    <ligand>
        <name>NADPH</name>
        <dbReference type="ChEBI" id="CHEBI:57783"/>
    </ligand>
</feature>
<feature type="binding site" evidence="13">
    <location>
        <position position="11"/>
    </location>
    <ligand>
        <name>NADPH</name>
        <dbReference type="ChEBI" id="CHEBI:57783"/>
    </ligand>
</feature>
<feature type="binding site" evidence="13">
    <location>
        <position position="189"/>
    </location>
    <ligand>
        <name>sn-glycerol 3-phosphate</name>
        <dbReference type="ChEBI" id="CHEBI:57597"/>
    </ligand>
</feature>
<evidence type="ECO:0000256" key="12">
    <source>
        <dbReference type="ARBA" id="ARBA00080511"/>
    </source>
</evidence>
<dbReference type="GO" id="GO:0047952">
    <property type="term" value="F:glycerol-3-phosphate dehydrogenase [NAD(P)+] activity"/>
    <property type="evidence" value="ECO:0007669"/>
    <property type="project" value="UniProtKB-UniRule"/>
</dbReference>
<comment type="subcellular location">
    <subcellularLocation>
        <location evidence="13">Cytoplasm</location>
    </subcellularLocation>
</comment>
<comment type="catalytic activity">
    <reaction evidence="9">
        <text>sn-glycerol 3-phosphate + NADP(+) = dihydroxyacetone phosphate + NADPH + H(+)</text>
        <dbReference type="Rhea" id="RHEA:11096"/>
        <dbReference type="ChEBI" id="CHEBI:15378"/>
        <dbReference type="ChEBI" id="CHEBI:57597"/>
        <dbReference type="ChEBI" id="CHEBI:57642"/>
        <dbReference type="ChEBI" id="CHEBI:57783"/>
        <dbReference type="ChEBI" id="CHEBI:58349"/>
        <dbReference type="EC" id="1.1.1.94"/>
    </reaction>
    <physiologicalReaction direction="right-to-left" evidence="9">
        <dbReference type="Rhea" id="RHEA:11098"/>
    </physiologicalReaction>
</comment>
<comment type="function">
    <text evidence="13">Catalyzes the reduction of the glycolytic intermediate dihydroxyacetone phosphate (DHAP) to sn-glycerol 3-phosphate (G3P), the key precursor for phospholipid synthesis.</text>
</comment>
<dbReference type="GO" id="GO:0008654">
    <property type="term" value="P:phospholipid biosynthetic process"/>
    <property type="evidence" value="ECO:0007669"/>
    <property type="project" value="UniProtKB-KW"/>
</dbReference>
<keyword evidence="2 13" id="KW-0444">Lipid biosynthesis</keyword>
<feature type="binding site" evidence="13">
    <location>
        <position position="106"/>
    </location>
    <ligand>
        <name>sn-glycerol 3-phosphate</name>
        <dbReference type="ChEBI" id="CHEBI:57597"/>
    </ligand>
</feature>
<dbReference type="AlphaFoldDB" id="A0A9D1KYJ2"/>
<feature type="binding site" evidence="13">
    <location>
        <position position="106"/>
    </location>
    <ligand>
        <name>NADPH</name>
        <dbReference type="ChEBI" id="CHEBI:57783"/>
    </ligand>
</feature>
<evidence type="ECO:0000256" key="16">
    <source>
        <dbReference type="PIRSR" id="PIRSR000114-3"/>
    </source>
</evidence>
<dbReference type="GO" id="GO:0005829">
    <property type="term" value="C:cytosol"/>
    <property type="evidence" value="ECO:0007669"/>
    <property type="project" value="TreeGrafter"/>
</dbReference>
<dbReference type="SUPFAM" id="SSF48179">
    <property type="entry name" value="6-phosphogluconate dehydrogenase C-terminal domain-like"/>
    <property type="match status" value="1"/>
</dbReference>
<feature type="binding site" evidence="15">
    <location>
        <begin position="253"/>
        <end position="254"/>
    </location>
    <ligand>
        <name>substrate</name>
    </ligand>
</feature>